<name>A0A2T7UC46_9BURK</name>
<dbReference type="InterPro" id="IPR005534">
    <property type="entry name" value="Curli_assmbl/transp-comp_CsgG"/>
</dbReference>
<proteinExistence type="predicted"/>
<dbReference type="GO" id="GO:0030288">
    <property type="term" value="C:outer membrane-bounded periplasmic space"/>
    <property type="evidence" value="ECO:0007669"/>
    <property type="project" value="InterPro"/>
</dbReference>
<dbReference type="Pfam" id="PF03783">
    <property type="entry name" value="CsgG"/>
    <property type="match status" value="1"/>
</dbReference>
<dbReference type="STRING" id="1293045.H663_10995"/>
<reference evidence="2" key="1">
    <citation type="submission" date="2017-04" db="EMBL/GenBank/DDBJ databases">
        <title>Unexpected and diverse lifestyles within the genus Limnohabitans.</title>
        <authorList>
            <person name="Kasalicky V."/>
            <person name="Mehrshad M."/>
            <person name="Andrei S.-A."/>
            <person name="Salcher M."/>
            <person name="Kratochvilova H."/>
            <person name="Simek K."/>
            <person name="Ghai R."/>
        </authorList>
    </citation>
    <scope>NUCLEOTIDE SEQUENCE [LARGE SCALE GENOMIC DNA]</scope>
    <source>
        <strain evidence="2">II-D5</strain>
    </source>
</reference>
<feature type="region of interest" description="Disordered" evidence="1">
    <location>
        <begin position="434"/>
        <end position="475"/>
    </location>
</feature>
<protein>
    <recommendedName>
        <fullName evidence="4">Curli production assembly/transport component CsgG</fullName>
    </recommendedName>
</protein>
<evidence type="ECO:0000256" key="1">
    <source>
        <dbReference type="SAM" id="MobiDB-lite"/>
    </source>
</evidence>
<dbReference type="OrthoDB" id="8595024at2"/>
<organism evidence="2 3">
    <name type="scientific">Limnohabitans planktonicus II-D5</name>
    <dbReference type="NCBI Taxonomy" id="1293045"/>
    <lineage>
        <taxon>Bacteria</taxon>
        <taxon>Pseudomonadati</taxon>
        <taxon>Pseudomonadota</taxon>
        <taxon>Betaproteobacteria</taxon>
        <taxon>Burkholderiales</taxon>
        <taxon>Comamonadaceae</taxon>
        <taxon>Limnohabitans</taxon>
    </lineage>
</organism>
<sequence length="475" mass="50712">MKNWMSWVILSVVLVACGDKKQEEVKVDSDKPNLTNTPDVGKVEQVEVKTTGTGLTPSAAVSEALKSAVMQVNGTAVDASSASVNISAKATAQLDVQSKNGSDSVKATEVLNSQAFAESVVTQSNGVVSTFKVDKLTPPKSNGGVYVVDITAKIAKFKAPVDAAKVKIVVAPIKSTQQSFNIGGRNVPAHEVLEPIRQQIIESLTKTGRFTVLDRDFNSEIESELMMIGSGQTHQNDLAKLNQALSADVIWVGAVNALSYDRMARQLKTSDRELVSYSGSWSITQRLVNLTTRQVMLSDTFKGDFPSVSPTTLGASINEKTSVANVQSEVVKKATESIMQKTFPISVVSMDGESVVLSQGEGAVVEGGQYKLVKLGKELKDPQTGQSLGNMETECCHVIVTRVTEKMSYGQLTSVKVKLDGVEPGVLQVRGKVHAKPADPSQHAAVSSDKPKARPSAPAEKTSAPAAEKPKDKDW</sequence>
<dbReference type="EMBL" id="LFYT02000016">
    <property type="protein sequence ID" value="PVE42269.1"/>
    <property type="molecule type" value="Genomic_DNA"/>
</dbReference>
<dbReference type="Gene3D" id="3.40.50.10610">
    <property type="entry name" value="ABC-type transport auxiliary lipoprotein component"/>
    <property type="match status" value="1"/>
</dbReference>
<evidence type="ECO:0000313" key="2">
    <source>
        <dbReference type="EMBL" id="PVE42269.1"/>
    </source>
</evidence>
<dbReference type="Proteomes" id="UP000037507">
    <property type="component" value="Unassembled WGS sequence"/>
</dbReference>
<gene>
    <name evidence="2" type="ORF">H663_012910</name>
</gene>
<dbReference type="PROSITE" id="PS51257">
    <property type="entry name" value="PROKAR_LIPOPROTEIN"/>
    <property type="match status" value="1"/>
</dbReference>
<evidence type="ECO:0000313" key="3">
    <source>
        <dbReference type="Proteomes" id="UP000037507"/>
    </source>
</evidence>
<dbReference type="AlphaFoldDB" id="A0A2T7UC46"/>
<comment type="caution">
    <text evidence="2">The sequence shown here is derived from an EMBL/GenBank/DDBJ whole genome shotgun (WGS) entry which is preliminary data.</text>
</comment>
<evidence type="ECO:0008006" key="4">
    <source>
        <dbReference type="Google" id="ProtNLM"/>
    </source>
</evidence>
<accession>A0A2T7UC46</accession>
<keyword evidence="3" id="KW-1185">Reference proteome</keyword>